<dbReference type="EMBL" id="MUBK01000009">
    <property type="protein sequence ID" value="OTA20463.1"/>
    <property type="molecule type" value="Genomic_DNA"/>
</dbReference>
<dbReference type="STRING" id="40578.Xbed_01493"/>
<organism evidence="1 2">
    <name type="scientific">Xenorhabdus beddingii</name>
    <dbReference type="NCBI Taxonomy" id="40578"/>
    <lineage>
        <taxon>Bacteria</taxon>
        <taxon>Pseudomonadati</taxon>
        <taxon>Pseudomonadota</taxon>
        <taxon>Gammaproteobacteria</taxon>
        <taxon>Enterobacterales</taxon>
        <taxon>Morganellaceae</taxon>
        <taxon>Xenorhabdus</taxon>
    </lineage>
</organism>
<evidence type="ECO:0000313" key="2">
    <source>
        <dbReference type="Proteomes" id="UP000194204"/>
    </source>
</evidence>
<sequence>MSVYGLKIVNPHDGTSFIFNEKTAPASLVWLADVSYNTPGARRGRMPGEDQWTCPVKIPSGYKSMVACDEMVGLVFEFGDSHARLDRGEERIIYSQNGDTVTITDMSMTAWNGDPRYTAVKILAYPENRTGRAGLKIGNNTNFNIDVPRSGFSYVSHKAKLKIDGELDFSQIDPRLNRSNCLVFFCAETPYAIMTPGENSYTCCDRRNGNKMSAVFWLVIFSDIDATGRFENDRYGLRLRNNRGDITFSSGVGVLTKPTEIYINSYGKNERIPVSGIERPMYIPSHAAKHFWMSGRKGRQEDLAVGNYDSGSICVGVSSSYDRYGYSGPDYTYVTKRPILILDAADYFNF</sequence>
<dbReference type="RefSeq" id="WP_086112281.1">
    <property type="nucleotide sequence ID" value="NZ_CAWNHF010000200.1"/>
</dbReference>
<proteinExistence type="predicted"/>
<dbReference type="AlphaFoldDB" id="A0A1Y2SQF8"/>
<dbReference type="OrthoDB" id="6440730at2"/>
<reference evidence="1 2" key="1">
    <citation type="submission" date="2017-01" db="EMBL/GenBank/DDBJ databases">
        <title>Deconstructing symbiosis and pathogenesis requirements using a combined genomic-metabolomic approach.</title>
        <authorList>
            <person name="Tobias N.J."/>
            <person name="Wolff H."/>
            <person name="Djahanschiri B."/>
            <person name="Ebersberger I."/>
            <person name="Bode H.B."/>
        </authorList>
    </citation>
    <scope>NUCLEOTIDE SEQUENCE [LARGE SCALE GENOMIC DNA]</scope>
    <source>
        <strain evidence="1 2">DSM 4764</strain>
    </source>
</reference>
<gene>
    <name evidence="1" type="ORF">Xbed_01493</name>
</gene>
<protein>
    <submittedName>
        <fullName evidence="1">Uncharacterized protein</fullName>
    </submittedName>
</protein>
<evidence type="ECO:0000313" key="1">
    <source>
        <dbReference type="EMBL" id="OTA20463.1"/>
    </source>
</evidence>
<dbReference type="Proteomes" id="UP000194204">
    <property type="component" value="Unassembled WGS sequence"/>
</dbReference>
<accession>A0A1Y2SQF8</accession>
<name>A0A1Y2SQF8_9GAMM</name>
<comment type="caution">
    <text evidence="1">The sequence shown here is derived from an EMBL/GenBank/DDBJ whole genome shotgun (WGS) entry which is preliminary data.</text>
</comment>
<keyword evidence="2" id="KW-1185">Reference proteome</keyword>